<dbReference type="RefSeq" id="WP_223290592.1">
    <property type="nucleotide sequence ID" value="NZ_MN598004.1"/>
</dbReference>
<dbReference type="EMBL" id="MN598004">
    <property type="protein sequence ID" value="QHW11389.1"/>
    <property type="molecule type" value="Genomic_DNA"/>
</dbReference>
<proteinExistence type="predicted"/>
<name>A0A6C0NEN9_ENTCL</name>
<protein>
    <submittedName>
        <fullName evidence="1">Uncharacterized protein</fullName>
    </submittedName>
</protein>
<evidence type="ECO:0000313" key="1">
    <source>
        <dbReference type="EMBL" id="QHW11389.1"/>
    </source>
</evidence>
<keyword evidence="1" id="KW-0614">Plasmid</keyword>
<organism evidence="1">
    <name type="scientific">Enterobacter cloacae</name>
    <dbReference type="NCBI Taxonomy" id="550"/>
    <lineage>
        <taxon>Bacteria</taxon>
        <taxon>Pseudomonadati</taxon>
        <taxon>Pseudomonadota</taxon>
        <taxon>Gammaproteobacteria</taxon>
        <taxon>Enterobacterales</taxon>
        <taxon>Enterobacteriaceae</taxon>
        <taxon>Enterobacter</taxon>
        <taxon>Enterobacter cloacae complex</taxon>
    </lineage>
</organism>
<dbReference type="AlphaFoldDB" id="A0A6C0NEN9"/>
<reference evidence="1" key="1">
    <citation type="submission" date="2019-10" db="EMBL/GenBank/DDBJ databases">
        <title>Characterization of a blaNDM-1-carrying IncHI5 plasmid from Enterobacter cloacae of food animal origin.</title>
        <authorList>
            <person name="Zhu Y."/>
            <person name="Schwarz S."/>
            <person name="Liu W."/>
            <person name="Liu S."/>
            <person name="Zhang W."/>
        </authorList>
    </citation>
    <scope>NUCLEOTIDE SEQUENCE</scope>
    <source>
        <strain evidence="1">EC12</strain>
        <plasmid evidence="1">pNDM-1-EC12</plasmid>
    </source>
</reference>
<geneLocation type="plasmid" evidence="1">
    <name>pNDM-1-EC12</name>
</geneLocation>
<accession>A0A6C0NEN9</accession>
<sequence>MDKWIFEEDKVTQGIVALQKVGRIPTVTINPASAVLKRHQKKRYASAVQFSAPVLFEDCGRYNPPGGSICSGQQKLATALEFFQNNRSDSFGVKPPLY</sequence>